<proteinExistence type="predicted"/>
<gene>
    <name evidence="1" type="ORF">Izhevsk_194</name>
</gene>
<reference evidence="1 2" key="1">
    <citation type="submission" date="2020-03" db="EMBL/GenBank/DDBJ databases">
        <authorList>
            <person name="Skorynina A."/>
            <person name="Kazantseva O."/>
            <person name="Baycher S."/>
            <person name="Piligrimova E."/>
            <person name="Kuliabin V."/>
            <person name="Shadrin A."/>
        </authorList>
    </citation>
    <scope>NUCLEOTIDE SEQUENCE [LARGE SCALE GENOMIC DNA]</scope>
</reference>
<protein>
    <submittedName>
        <fullName evidence="1">Uncharacterized protein</fullName>
    </submittedName>
</protein>
<evidence type="ECO:0000313" key="2">
    <source>
        <dbReference type="Proteomes" id="UP000503405"/>
    </source>
</evidence>
<sequence>MFTLGQYVLVNQGGMTYMGKVLKIYDLSKKLLLLLDDNGQIVVDMKYCTPVRNYISERD</sequence>
<dbReference type="EMBL" id="MT254578">
    <property type="protein sequence ID" value="QIW89875.1"/>
    <property type="molecule type" value="Genomic_DNA"/>
</dbReference>
<dbReference type="Proteomes" id="UP000503405">
    <property type="component" value="Segment"/>
</dbReference>
<accession>A0A6H0X6E3</accession>
<evidence type="ECO:0000313" key="1">
    <source>
        <dbReference type="EMBL" id="QIW89875.1"/>
    </source>
</evidence>
<organism evidence="1 2">
    <name type="scientific">Bacillus phage Izhevsk</name>
    <dbReference type="NCBI Taxonomy" id="2724322"/>
    <lineage>
        <taxon>Viruses</taxon>
        <taxon>Duplodnaviria</taxon>
        <taxon>Heunggongvirae</taxon>
        <taxon>Uroviricota</taxon>
        <taxon>Caudoviricetes</taxon>
        <taxon>Joanripponvirinae</taxon>
        <taxon>Tsamsavirus</taxon>
        <taxon>Tsamsavirus izhevsk</taxon>
    </lineage>
</organism>
<keyword evidence="2" id="KW-1185">Reference proteome</keyword>
<name>A0A6H0X6E3_9CAUD</name>